<feature type="chain" id="PRO_5035742114" description="C1q domain-containing protein" evidence="5">
    <location>
        <begin position="20"/>
        <end position="293"/>
    </location>
</feature>
<dbReference type="PROSITE" id="PS50871">
    <property type="entry name" value="C1Q"/>
    <property type="match status" value="1"/>
</dbReference>
<dbReference type="InterPro" id="IPR050822">
    <property type="entry name" value="Cerebellin_Synaptic_Org"/>
</dbReference>
<feature type="signal peptide" evidence="5">
    <location>
        <begin position="1"/>
        <end position="19"/>
    </location>
</feature>
<reference evidence="7" key="1">
    <citation type="submission" date="2021-03" db="EMBL/GenBank/DDBJ databases">
        <authorList>
            <person name="Bekaert M."/>
        </authorList>
    </citation>
    <scope>NUCLEOTIDE SEQUENCE</scope>
</reference>
<dbReference type="OrthoDB" id="6141606at2759"/>
<keyword evidence="3 5" id="KW-0732">Signal</keyword>
<gene>
    <name evidence="7" type="ORF">MEDL_44450</name>
</gene>
<dbReference type="Pfam" id="PF00386">
    <property type="entry name" value="C1q"/>
    <property type="match status" value="1"/>
</dbReference>
<evidence type="ECO:0000259" key="6">
    <source>
        <dbReference type="PROSITE" id="PS50871"/>
    </source>
</evidence>
<proteinExistence type="predicted"/>
<keyword evidence="4" id="KW-0175">Coiled coil</keyword>
<evidence type="ECO:0000256" key="4">
    <source>
        <dbReference type="SAM" id="Coils"/>
    </source>
</evidence>
<dbReference type="PRINTS" id="PR00007">
    <property type="entry name" value="COMPLEMNTC1Q"/>
</dbReference>
<dbReference type="SMART" id="SM00110">
    <property type="entry name" value="C1Q"/>
    <property type="match status" value="1"/>
</dbReference>
<protein>
    <recommendedName>
        <fullName evidence="6">C1q domain-containing protein</fullName>
    </recommendedName>
</protein>
<dbReference type="GO" id="GO:0005576">
    <property type="term" value="C:extracellular region"/>
    <property type="evidence" value="ECO:0007669"/>
    <property type="project" value="UniProtKB-SubCell"/>
</dbReference>
<evidence type="ECO:0000313" key="8">
    <source>
        <dbReference type="Proteomes" id="UP000683360"/>
    </source>
</evidence>
<dbReference type="AlphaFoldDB" id="A0A8S3TDU7"/>
<dbReference type="PANTHER" id="PTHR22923:SF116">
    <property type="entry name" value="C1Q DOMAIN-CONTAINING PROTEIN"/>
    <property type="match status" value="1"/>
</dbReference>
<dbReference type="InterPro" id="IPR001073">
    <property type="entry name" value="C1q_dom"/>
</dbReference>
<keyword evidence="8" id="KW-1185">Reference proteome</keyword>
<dbReference type="EMBL" id="CAJPWZ010002151">
    <property type="protein sequence ID" value="CAG2231678.1"/>
    <property type="molecule type" value="Genomic_DNA"/>
</dbReference>
<dbReference type="SUPFAM" id="SSF49842">
    <property type="entry name" value="TNF-like"/>
    <property type="match status" value="1"/>
</dbReference>
<name>A0A8S3TDU7_MYTED</name>
<comment type="caution">
    <text evidence="7">The sequence shown here is derived from an EMBL/GenBank/DDBJ whole genome shotgun (WGS) entry which is preliminary data.</text>
</comment>
<dbReference type="Proteomes" id="UP000683360">
    <property type="component" value="Unassembled WGS sequence"/>
</dbReference>
<evidence type="ECO:0000256" key="5">
    <source>
        <dbReference type="SAM" id="SignalP"/>
    </source>
</evidence>
<dbReference type="Gene3D" id="2.60.120.40">
    <property type="match status" value="1"/>
</dbReference>
<dbReference type="InterPro" id="IPR008983">
    <property type="entry name" value="Tumour_necrosis_fac-like_dom"/>
</dbReference>
<comment type="subcellular location">
    <subcellularLocation>
        <location evidence="1">Secreted</location>
    </subcellularLocation>
</comment>
<keyword evidence="2" id="KW-0964">Secreted</keyword>
<accession>A0A8S3TDU7</accession>
<feature type="domain" description="C1q" evidence="6">
    <location>
        <begin position="155"/>
        <end position="293"/>
    </location>
</feature>
<evidence type="ECO:0000256" key="2">
    <source>
        <dbReference type="ARBA" id="ARBA00022525"/>
    </source>
</evidence>
<evidence type="ECO:0000256" key="1">
    <source>
        <dbReference type="ARBA" id="ARBA00004613"/>
    </source>
</evidence>
<sequence length="293" mass="33859">MVKTLVCFLLLLVIHVGSCDVNEYQEMLSIVQNKMRVEFEEIWKHQETQDKRIHELELTIVNQNKQIQNLKRRCIDKEMNYLNRLFKDDSQIINPNFKSEQLVGPKNNKSDVLKTQTMEVINKDGKTSLTSRRNVVNNEITDRDNYRKRRQMNTDSANTIAFYAYMNTHEENPGQHQTLIFDAVKTNLGSFYSKHSGVFTTPEQGTYVFTWSIISDFNTGYIFTEIVINSVPFGSILSNSEEVHDDHTTTGIVVAQLNKGDLVFIRTNPNASIKGRILSDSFRRSSFSGWKIM</sequence>
<evidence type="ECO:0000256" key="3">
    <source>
        <dbReference type="ARBA" id="ARBA00022729"/>
    </source>
</evidence>
<dbReference type="PANTHER" id="PTHR22923">
    <property type="entry name" value="CEREBELLIN-RELATED"/>
    <property type="match status" value="1"/>
</dbReference>
<feature type="coiled-coil region" evidence="4">
    <location>
        <begin position="53"/>
        <end position="80"/>
    </location>
</feature>
<evidence type="ECO:0000313" key="7">
    <source>
        <dbReference type="EMBL" id="CAG2231678.1"/>
    </source>
</evidence>
<organism evidence="7 8">
    <name type="scientific">Mytilus edulis</name>
    <name type="common">Blue mussel</name>
    <dbReference type="NCBI Taxonomy" id="6550"/>
    <lineage>
        <taxon>Eukaryota</taxon>
        <taxon>Metazoa</taxon>
        <taxon>Spiralia</taxon>
        <taxon>Lophotrochozoa</taxon>
        <taxon>Mollusca</taxon>
        <taxon>Bivalvia</taxon>
        <taxon>Autobranchia</taxon>
        <taxon>Pteriomorphia</taxon>
        <taxon>Mytilida</taxon>
        <taxon>Mytiloidea</taxon>
        <taxon>Mytilidae</taxon>
        <taxon>Mytilinae</taxon>
        <taxon>Mytilus</taxon>
    </lineage>
</organism>